<organism evidence="1 2">
    <name type="scientific">Oxyplasma meridianum</name>
    <dbReference type="NCBI Taxonomy" id="3073602"/>
    <lineage>
        <taxon>Archaea</taxon>
        <taxon>Methanobacteriati</taxon>
        <taxon>Thermoplasmatota</taxon>
        <taxon>Thermoplasmata</taxon>
        <taxon>Thermoplasmatales</taxon>
        <taxon>Thermoplasmataceae</taxon>
        <taxon>Oxyplasma</taxon>
    </lineage>
</organism>
<reference evidence="1 2" key="1">
    <citation type="submission" date="2023-09" db="EMBL/GenBank/DDBJ databases">
        <authorList>
            <person name="Golyshina O.V."/>
            <person name="Lunev E.A."/>
            <person name="Bargiela R."/>
            <person name="Gaines M.C."/>
            <person name="Daum B."/>
            <person name="Bale N.J."/>
            <person name="Koenen M."/>
            <person name="Sinninghe Damst J.S."/>
            <person name="Yakimov M."/>
            <person name="Golyshin P.N."/>
        </authorList>
    </citation>
    <scope>NUCLEOTIDE SEQUENCE [LARGE SCALE GENOMIC DNA]</scope>
    <source>
        <strain evidence="1 2">M1</strain>
    </source>
</reference>
<dbReference type="RefSeq" id="WP_393970952.1">
    <property type="nucleotide sequence ID" value="NZ_CP133772.1"/>
</dbReference>
<name>A0AAX4NHF3_9ARCH</name>
<dbReference type="InterPro" id="IPR014931">
    <property type="entry name" value="DUF1805"/>
</dbReference>
<dbReference type="EMBL" id="CP133772">
    <property type="protein sequence ID" value="WYY00618.1"/>
    <property type="molecule type" value="Genomic_DNA"/>
</dbReference>
<evidence type="ECO:0000313" key="1">
    <source>
        <dbReference type="EMBL" id="WYY00618.1"/>
    </source>
</evidence>
<dbReference type="Gene3D" id="3.30.1980.10">
    <property type="entry name" value="Hypothetical protein YunC"/>
    <property type="match status" value="1"/>
</dbReference>
<evidence type="ECO:0000313" key="2">
    <source>
        <dbReference type="Proteomes" id="UP001451606"/>
    </source>
</evidence>
<dbReference type="SUPFAM" id="SSF102891">
    <property type="entry name" value="Hypothetical protein Ta1206"/>
    <property type="match status" value="1"/>
</dbReference>
<dbReference type="AlphaFoldDB" id="A0AAX4NHF3"/>
<dbReference type="Proteomes" id="UP001451606">
    <property type="component" value="Chromosome"/>
</dbReference>
<sequence length="96" mass="10538">MLEIDTYQQDGKVFQFVKVPMQKAPLLLLKGDRGYVMCGYLNLEAAEKLGDIAVRVTGVNTLEDLLGKEIAGVTTRAREAGINTGDRVKDILEKLA</sequence>
<dbReference type="Pfam" id="PF08827">
    <property type="entry name" value="DUF1805"/>
    <property type="match status" value="1"/>
</dbReference>
<dbReference type="KEGG" id="omr:OXIME_001197"/>
<dbReference type="GeneID" id="95967934"/>
<accession>A0AAX4NHF3</accession>
<protein>
    <submittedName>
        <fullName evidence="1">DUF1805 domain-containing protein</fullName>
    </submittedName>
</protein>
<dbReference type="InterPro" id="IPR036493">
    <property type="entry name" value="YunC_sf"/>
</dbReference>
<proteinExistence type="predicted"/>
<gene>
    <name evidence="1" type="ORF">OXIME_001197</name>
</gene>
<keyword evidence="2" id="KW-1185">Reference proteome</keyword>